<protein>
    <submittedName>
        <fullName evidence="1">HAD family phosphatase</fullName>
    </submittedName>
</protein>
<organism evidence="1 2">
    <name type="scientific">Paenibacillus oceani</name>
    <dbReference type="NCBI Taxonomy" id="2772510"/>
    <lineage>
        <taxon>Bacteria</taxon>
        <taxon>Bacillati</taxon>
        <taxon>Bacillota</taxon>
        <taxon>Bacilli</taxon>
        <taxon>Bacillales</taxon>
        <taxon>Paenibacillaceae</taxon>
        <taxon>Paenibacillus</taxon>
    </lineage>
</organism>
<dbReference type="CDD" id="cd07516">
    <property type="entry name" value="HAD_Pase"/>
    <property type="match status" value="1"/>
</dbReference>
<dbReference type="GO" id="GO:0016791">
    <property type="term" value="F:phosphatase activity"/>
    <property type="evidence" value="ECO:0007669"/>
    <property type="project" value="TreeGrafter"/>
</dbReference>
<proteinExistence type="predicted"/>
<dbReference type="InterPro" id="IPR006379">
    <property type="entry name" value="HAD-SF_hydro_IIB"/>
</dbReference>
<dbReference type="GO" id="GO:0005829">
    <property type="term" value="C:cytosol"/>
    <property type="evidence" value="ECO:0007669"/>
    <property type="project" value="TreeGrafter"/>
</dbReference>
<dbReference type="PANTHER" id="PTHR10000:SF55">
    <property type="entry name" value="5-AMINO-6-(5-PHOSPHO-D-RIBITYLAMINO)URACIL PHOSPHATASE YCSE"/>
    <property type="match status" value="1"/>
</dbReference>
<dbReference type="Proteomes" id="UP000639396">
    <property type="component" value="Unassembled WGS sequence"/>
</dbReference>
<dbReference type="InterPro" id="IPR036412">
    <property type="entry name" value="HAD-like_sf"/>
</dbReference>
<dbReference type="PANTHER" id="PTHR10000">
    <property type="entry name" value="PHOSPHOSERINE PHOSPHATASE"/>
    <property type="match status" value="1"/>
</dbReference>
<dbReference type="SFLD" id="SFLDS00003">
    <property type="entry name" value="Haloacid_Dehalogenase"/>
    <property type="match status" value="1"/>
</dbReference>
<name>A0A927GYV6_9BACL</name>
<dbReference type="PROSITE" id="PS01228">
    <property type="entry name" value="COF_1"/>
    <property type="match status" value="1"/>
</dbReference>
<sequence length="246" mass="27709">MGRYKLLALDMDGTLLNSQHEVSDENREWMFKALEEGVMVMLSTGRGVQNVYPYCDKLNLNSPIVAVNGSEVWKAPRELLKRTLMDVDQIRAMHALAQRYDSWYWAYAVEGLFNKETWTGESLDSLQWLKFGFFTENDDSRARILEWLHEQGIYEITNSHPHNLEINPIGVSKASGLRQVCEMLGIDMSEVVAMGDSMNDMSMIRDAGLGVAMGNAQDALKAAAKLVTVTNNEHAVAKIIKEHVLV</sequence>
<dbReference type="InterPro" id="IPR023214">
    <property type="entry name" value="HAD_sf"/>
</dbReference>
<comment type="caution">
    <text evidence="1">The sequence shown here is derived from an EMBL/GenBank/DDBJ whole genome shotgun (WGS) entry which is preliminary data.</text>
</comment>
<gene>
    <name evidence="1" type="ORF">IDH45_05550</name>
</gene>
<dbReference type="Pfam" id="PF08282">
    <property type="entry name" value="Hydrolase_3"/>
    <property type="match status" value="2"/>
</dbReference>
<dbReference type="EMBL" id="JACXJA010000006">
    <property type="protein sequence ID" value="MBD2861452.1"/>
    <property type="molecule type" value="Genomic_DNA"/>
</dbReference>
<evidence type="ECO:0000313" key="1">
    <source>
        <dbReference type="EMBL" id="MBD2861452.1"/>
    </source>
</evidence>
<reference evidence="1" key="1">
    <citation type="submission" date="2020-09" db="EMBL/GenBank/DDBJ databases">
        <title>A novel bacterium of genus Paenibacillus, isolated from South China Sea.</title>
        <authorList>
            <person name="Huang H."/>
            <person name="Mo K."/>
            <person name="Hu Y."/>
        </authorList>
    </citation>
    <scope>NUCLEOTIDE SEQUENCE</scope>
    <source>
        <strain evidence="1">IB182363</strain>
    </source>
</reference>
<accession>A0A927GYV6</accession>
<dbReference type="SUPFAM" id="SSF56784">
    <property type="entry name" value="HAD-like"/>
    <property type="match status" value="1"/>
</dbReference>
<dbReference type="SFLD" id="SFLDG01140">
    <property type="entry name" value="C2.B:_Phosphomannomutase_and_P"/>
    <property type="match status" value="1"/>
</dbReference>
<keyword evidence="2" id="KW-1185">Reference proteome</keyword>
<dbReference type="Gene3D" id="3.30.1240.10">
    <property type="match status" value="1"/>
</dbReference>
<dbReference type="AlphaFoldDB" id="A0A927GYV6"/>
<dbReference type="Gene3D" id="3.40.50.1000">
    <property type="entry name" value="HAD superfamily/HAD-like"/>
    <property type="match status" value="1"/>
</dbReference>
<dbReference type="NCBIfam" id="TIGR01484">
    <property type="entry name" value="HAD-SF-IIB"/>
    <property type="match status" value="1"/>
</dbReference>
<evidence type="ECO:0000313" key="2">
    <source>
        <dbReference type="Proteomes" id="UP000639396"/>
    </source>
</evidence>
<dbReference type="PROSITE" id="PS01229">
    <property type="entry name" value="COF_2"/>
    <property type="match status" value="1"/>
</dbReference>
<dbReference type="GO" id="GO:0000287">
    <property type="term" value="F:magnesium ion binding"/>
    <property type="evidence" value="ECO:0007669"/>
    <property type="project" value="TreeGrafter"/>
</dbReference>